<dbReference type="HOGENOM" id="CLU_017712_1_0_1"/>
<keyword evidence="2" id="KW-1185">Reference proteome</keyword>
<evidence type="ECO:0000313" key="1">
    <source>
        <dbReference type="EMBL" id="EGO02071.1"/>
    </source>
</evidence>
<gene>
    <name evidence="1" type="ORF">SERLA73DRAFT_50137</name>
</gene>
<name>F8PPL3_SERL3</name>
<organism evidence="2">
    <name type="scientific">Serpula lacrymans var. lacrymans (strain S7.3)</name>
    <name type="common">Dry rot fungus</name>
    <dbReference type="NCBI Taxonomy" id="936435"/>
    <lineage>
        <taxon>Eukaryota</taxon>
        <taxon>Fungi</taxon>
        <taxon>Dikarya</taxon>
        <taxon>Basidiomycota</taxon>
        <taxon>Agaricomycotina</taxon>
        <taxon>Agaricomycetes</taxon>
        <taxon>Agaricomycetidae</taxon>
        <taxon>Boletales</taxon>
        <taxon>Coniophorineae</taxon>
        <taxon>Serpulaceae</taxon>
        <taxon>Serpula</taxon>
    </lineage>
</organism>
<protein>
    <submittedName>
        <fullName evidence="1">Uncharacterized protein</fullName>
    </submittedName>
</protein>
<dbReference type="eggNOG" id="ENOG502SM4C">
    <property type="taxonomic scope" value="Eukaryota"/>
</dbReference>
<feature type="non-terminal residue" evidence="1">
    <location>
        <position position="1"/>
    </location>
</feature>
<dbReference type="OrthoDB" id="2638305at2759"/>
<dbReference type="Proteomes" id="UP000008063">
    <property type="component" value="Unassembled WGS sequence"/>
</dbReference>
<evidence type="ECO:0000313" key="2">
    <source>
        <dbReference type="Proteomes" id="UP000008063"/>
    </source>
</evidence>
<accession>F8PPL3</accession>
<sequence>GGVWSAAATKVHADQLAHVKKGCLSRTHQDLQSDGSHIEGLHKGWNSLMRSFLSDIEMFTALGHDFVHRCNICISINSGNATPFIKSTYRSHHLQLISSIASQWNTLVSKEPTTSITCLWPVLPTIECNKMFGLIHSPHSTMFGGLLSIKEEEDPGADSPQDLLDRTCNSNIELASILQDLNIDPTLLYSAIQSFFTSHKPLADSTSVKVQTGSLTVPTTMTASVSSLCTLLPNNNKQGLTWSQQLFHICSGIDPRSLIISSDAEYYLFMDMRLEYKWTTFGINSHKWVQATNQYNTRLQQKFQHKGPIVKKSPRALLDKLGEMEGHIIERVKSNNFACKCLLVINTT</sequence>
<dbReference type="OMA" id="RCNICIS"/>
<dbReference type="AlphaFoldDB" id="F8PPL3"/>
<proteinExistence type="predicted"/>
<dbReference type="EMBL" id="GL945477">
    <property type="protein sequence ID" value="EGO02071.1"/>
    <property type="molecule type" value="Genomic_DNA"/>
</dbReference>
<dbReference type="InParanoid" id="F8PPL3"/>
<reference evidence="2" key="1">
    <citation type="journal article" date="2011" name="Science">
        <title>The plant cell wall-decomposing machinery underlies the functional diversity of forest fungi.</title>
        <authorList>
            <person name="Eastwood D.C."/>
            <person name="Floudas D."/>
            <person name="Binder M."/>
            <person name="Majcherczyk A."/>
            <person name="Schneider P."/>
            <person name="Aerts A."/>
            <person name="Asiegbu F.O."/>
            <person name="Baker S.E."/>
            <person name="Barry K."/>
            <person name="Bendiksby M."/>
            <person name="Blumentritt M."/>
            <person name="Coutinho P.M."/>
            <person name="Cullen D."/>
            <person name="de Vries R.P."/>
            <person name="Gathman A."/>
            <person name="Goodell B."/>
            <person name="Henrissat B."/>
            <person name="Ihrmark K."/>
            <person name="Kauserud H."/>
            <person name="Kohler A."/>
            <person name="LaButti K."/>
            <person name="Lapidus A."/>
            <person name="Lavin J.L."/>
            <person name="Lee Y.-H."/>
            <person name="Lindquist E."/>
            <person name="Lilly W."/>
            <person name="Lucas S."/>
            <person name="Morin E."/>
            <person name="Murat C."/>
            <person name="Oguiza J.A."/>
            <person name="Park J."/>
            <person name="Pisabarro A.G."/>
            <person name="Riley R."/>
            <person name="Rosling A."/>
            <person name="Salamov A."/>
            <person name="Schmidt O."/>
            <person name="Schmutz J."/>
            <person name="Skrede I."/>
            <person name="Stenlid J."/>
            <person name="Wiebenga A."/>
            <person name="Xie X."/>
            <person name="Kuees U."/>
            <person name="Hibbett D.S."/>
            <person name="Hoffmeister D."/>
            <person name="Hoegberg N."/>
            <person name="Martin F."/>
            <person name="Grigoriev I.V."/>
            <person name="Watkinson S.C."/>
        </authorList>
    </citation>
    <scope>NUCLEOTIDE SEQUENCE [LARGE SCALE GENOMIC DNA]</scope>
    <source>
        <strain evidence="2">strain S7.3</strain>
    </source>
</reference>